<dbReference type="PANTHER" id="PTHR46943">
    <property type="entry name" value="PENTRAXIN-RELATED PROTEIN PTX3"/>
    <property type="match status" value="1"/>
</dbReference>
<dbReference type="SMART" id="SM00560">
    <property type="entry name" value="LamGL"/>
    <property type="match status" value="2"/>
</dbReference>
<feature type="region of interest" description="Disordered" evidence="3">
    <location>
        <begin position="234"/>
        <end position="256"/>
    </location>
</feature>
<reference evidence="7" key="1">
    <citation type="journal article" date="2019" name="Int. J. Syst. Evol. Microbiol.">
        <title>The Global Catalogue of Microorganisms (GCM) 10K type strain sequencing project: providing services to taxonomists for standard genome sequencing and annotation.</title>
        <authorList>
            <consortium name="The Broad Institute Genomics Platform"/>
            <consortium name="The Broad Institute Genome Sequencing Center for Infectious Disease"/>
            <person name="Wu L."/>
            <person name="Ma J."/>
        </authorList>
    </citation>
    <scope>NUCLEOTIDE SEQUENCE [LARGE SCALE GENOMIC DNA]</scope>
    <source>
        <strain evidence="7">CGMCC 4.7680</strain>
    </source>
</reference>
<feature type="domain" description="LamG-like jellyroll fold" evidence="5">
    <location>
        <begin position="1047"/>
        <end position="1183"/>
    </location>
</feature>
<gene>
    <name evidence="6" type="ORF">GCM10017567_41500</name>
</gene>
<protein>
    <recommendedName>
        <fullName evidence="5">LamG-like jellyroll fold domain-containing protein</fullName>
    </recommendedName>
</protein>
<feature type="region of interest" description="Disordered" evidence="3">
    <location>
        <begin position="640"/>
        <end position="660"/>
    </location>
</feature>
<dbReference type="SUPFAM" id="SSF49899">
    <property type="entry name" value="Concanavalin A-like lectins/glucanases"/>
    <property type="match status" value="3"/>
</dbReference>
<feature type="compositionally biased region" description="Basic and acidic residues" evidence="3">
    <location>
        <begin position="246"/>
        <end position="256"/>
    </location>
</feature>
<feature type="domain" description="LamG-like jellyroll fold" evidence="5">
    <location>
        <begin position="813"/>
        <end position="951"/>
    </location>
</feature>
<evidence type="ECO:0000313" key="7">
    <source>
        <dbReference type="Proteomes" id="UP000649955"/>
    </source>
</evidence>
<dbReference type="InterPro" id="IPR006558">
    <property type="entry name" value="LamG-like"/>
</dbReference>
<organism evidence="6 7">
    <name type="scientific">Amycolatopsis bullii</name>
    <dbReference type="NCBI Taxonomy" id="941987"/>
    <lineage>
        <taxon>Bacteria</taxon>
        <taxon>Bacillati</taxon>
        <taxon>Actinomycetota</taxon>
        <taxon>Actinomycetes</taxon>
        <taxon>Pseudonocardiales</taxon>
        <taxon>Pseudonocardiaceae</taxon>
        <taxon>Amycolatopsis</taxon>
    </lineage>
</organism>
<keyword evidence="2" id="KW-1015">Disulfide bond</keyword>
<evidence type="ECO:0000259" key="5">
    <source>
        <dbReference type="SMART" id="SM00560"/>
    </source>
</evidence>
<dbReference type="Pfam" id="PF13385">
    <property type="entry name" value="Laminin_G_3"/>
    <property type="match status" value="3"/>
</dbReference>
<evidence type="ECO:0000256" key="4">
    <source>
        <dbReference type="SAM" id="SignalP"/>
    </source>
</evidence>
<comment type="caution">
    <text evidence="6">The sequence shown here is derived from an EMBL/GenBank/DDBJ whole genome shotgun (WGS) entry which is preliminary data.</text>
</comment>
<dbReference type="InterPro" id="IPR042837">
    <property type="entry name" value="PTX3"/>
</dbReference>
<sequence length="1425" mass="148238">MVCVAVAAGTVTTYATAHAAGPTVPDAAPDEVTAAAYARQGNKPVEVTSETTETSLTTANPDGSWTMTQYVHPVRVKQAGTWTPIDTTLVRRDDGTVGPKAITIDVKLNPGGAGSAAKPIVQAGQDNKEVGLKWSNDLPVPTLDGDTATYPEVLPGVDLTVKAVPQGFTENLVIKTPEAAKNPKLREIPFGLHTRNTTVSVAEGEGRGTPAQAAPTDGLEVKDAAGQVMFSGDASRMWDSSGDGSAAERELGEGGGRREAVMDVALTSDKVTITPDQAFLNDPATRYPVLLDPDSWCDSCGIQAHVVVQSGFRDAHNWNATGGDLSNLKAGYENFDSAGTSRSYIQMNSARLGGTVVHSATLNTTIQHSAKCSDTAKPTGLWLSNAASPDTTWAAQPGWGYQVSTMNVANCNDTPGVAGQFNATRAAQDAAANRWQSTWFVLAAANEGDGMAAWRRFDLNPYFAVNFDSYPNPPASLSMQNGTLPCTSGANRPWVYTKTPQIAGRLSDPDGGTVYGKFALAYGALGHNVYIHENAANLVPVGTAGPNQKATAQLAAVPSGWINEDGIYNWSMQAYDGELWSNWVGNCEFVVDTKVPAPPVLAMASSTDPKVQGDAVEFDVWTGMATENFYDIDHFIYTTDGSEPQTQGSPTAPATQGVDGSGKMVATTAIKVVAANGNQNLIKVKSVNKAGMPSPNATCVVLAESNPALDGPSCSYHVQPLTPGKNLVAAWGADEPSGTTLVDAASSTPGNATLPTHPATTSGGVTRGAGYNHGTSWTHPDTSGYSDGVKGAIDLDGTSGYAQTGDQVLDPSKSFTVAAWAKLTDTTHSQTVLAQDGTQVMAIALQYNKENNAWAMRVSTGDSAAPGSVWAFSGAPPQIGVWTHVAGTYDASTHLATLYVDGAKQSTVIAQPWAATGPAVLGAAKWAGARTDFFHGSLDDLQVWQRALSGPEVHDLAGVAVPLANYALAEGCGPELISATSHVPSLQASWTLGQTSGNTATDSTGYGNSVTLTGGYGWVPGHDGGGLQLDGATGYGTTPGPVVNTAESFTVSAWVNPTDLNAGYTVLSQAGSAGANFVLRYDKAANRWAFGMSPADTATTAMTWATGTSVPQAGAWTLLTATFDKTTSRLRLAVNGKREADASVAAAWTANGPLLLGAEPGAKNLFKGLLDQGRIWAHTLTDDQIAALNGLRYVDTVTQSAGTPSGGVSLGTDTDAAGNPTGCAAQFTVSGGEVATTKPANLRTDKSFTVEAWVKHTWTAADASVNGPLDPSPRAVVGTIDTQFSPLLLGYRPWADASGAQHGKWSFLISPSATGNDSRIVLSDADAADNTWTHLVATYDVATGYMALYVNGKKQNFYVNTPDGGGVVARDSSGLVLGHGVWTGRRSDTWYGGLAGVRVYAGLRGTAMSFDKRADDPGDLFGVTH</sequence>
<feature type="chain" id="PRO_5046303885" description="LamG-like jellyroll fold domain-containing protein" evidence="4">
    <location>
        <begin position="20"/>
        <end position="1425"/>
    </location>
</feature>
<keyword evidence="7" id="KW-1185">Reference proteome</keyword>
<feature type="signal peptide" evidence="4">
    <location>
        <begin position="1"/>
        <end position="19"/>
    </location>
</feature>
<evidence type="ECO:0000256" key="3">
    <source>
        <dbReference type="SAM" id="MobiDB-lite"/>
    </source>
</evidence>
<proteinExistence type="predicted"/>
<dbReference type="Gene3D" id="2.60.120.200">
    <property type="match status" value="3"/>
</dbReference>
<evidence type="ECO:0000256" key="2">
    <source>
        <dbReference type="ARBA" id="ARBA00023157"/>
    </source>
</evidence>
<dbReference type="Proteomes" id="UP000649955">
    <property type="component" value="Unassembled WGS sequence"/>
</dbReference>
<keyword evidence="1 4" id="KW-0732">Signal</keyword>
<dbReference type="PANTHER" id="PTHR46943:SF1">
    <property type="entry name" value="PENTRAXIN-RELATED PROTEIN PTX3"/>
    <property type="match status" value="1"/>
</dbReference>
<dbReference type="InterPro" id="IPR013320">
    <property type="entry name" value="ConA-like_dom_sf"/>
</dbReference>
<feature type="compositionally biased region" description="Polar residues" evidence="3">
    <location>
        <begin position="640"/>
        <end position="654"/>
    </location>
</feature>
<dbReference type="EMBL" id="BNAW01000017">
    <property type="protein sequence ID" value="GHG18740.1"/>
    <property type="molecule type" value="Genomic_DNA"/>
</dbReference>
<evidence type="ECO:0000256" key="1">
    <source>
        <dbReference type="ARBA" id="ARBA00022729"/>
    </source>
</evidence>
<name>A0ABQ3KEU9_9PSEU</name>
<evidence type="ECO:0000313" key="6">
    <source>
        <dbReference type="EMBL" id="GHG18740.1"/>
    </source>
</evidence>
<accession>A0ABQ3KEU9</accession>